<dbReference type="GO" id="GO:0003676">
    <property type="term" value="F:nucleic acid binding"/>
    <property type="evidence" value="ECO:0007669"/>
    <property type="project" value="InterPro"/>
</dbReference>
<dbReference type="Pfam" id="PF14111">
    <property type="entry name" value="DUF4283"/>
    <property type="match status" value="1"/>
</dbReference>
<dbReference type="OrthoDB" id="1112563at2759"/>
<feature type="region of interest" description="Disordered" evidence="1">
    <location>
        <begin position="1"/>
        <end position="25"/>
    </location>
</feature>
<feature type="compositionally biased region" description="Polar residues" evidence="1">
    <location>
        <begin position="14"/>
        <end position="25"/>
    </location>
</feature>
<dbReference type="Gene3D" id="4.10.60.10">
    <property type="entry name" value="Zinc finger, CCHC-type"/>
    <property type="match status" value="1"/>
</dbReference>
<dbReference type="GO" id="GO:0008270">
    <property type="term" value="F:zinc ion binding"/>
    <property type="evidence" value="ECO:0007669"/>
    <property type="project" value="InterPro"/>
</dbReference>
<evidence type="ECO:0000313" key="3">
    <source>
        <dbReference type="EMBL" id="KFK22609.1"/>
    </source>
</evidence>
<dbReference type="SUPFAM" id="SSF57756">
    <property type="entry name" value="Retrovirus zinc finger-like domains"/>
    <property type="match status" value="1"/>
</dbReference>
<dbReference type="InterPro" id="IPR036875">
    <property type="entry name" value="Znf_CCHC_sf"/>
</dbReference>
<dbReference type="InterPro" id="IPR040256">
    <property type="entry name" value="At4g02000-like"/>
</dbReference>
<dbReference type="PANTHER" id="PTHR31286:SF55">
    <property type="entry name" value="DUF4283 DOMAIN-CONTAINING PROTEIN"/>
    <property type="match status" value="1"/>
</dbReference>
<sequence>MTKPPKKRPKEPSFSPTKSLDPLSSSVALPAESISLISEGLSSEPPLELAPAALSPSVVSDLVDPVVLVPSKPQPTTVKAVSAAVPEDHQVGNVVSSAQISQAEPNSTVKPTIVGAPVNSEPQAKTPMDSWANLFSGSSKELEKKGEAFTLPSGEACVTIPNSVIEKNRKSWECFILGQFYHDPPSQGKIHNIVNGIWSRNFRDVTVSKMEGNAFLFRIPNSATRNRVLKQRLWEIDGQTMFVANWELGVIPTKPELTSAPIWLELRHVPYQFFNEEGLEHIAGLVGHPKFLHPSTANKTNLEVAKVFTFIDPRKPLPEAVNVRFETGEIDRVLVSSPWMPPICSHCKEVGHGLKRCTLAPVLCSACNSKTHDAETCQQKTDPSLTTSSSRRGKAKLKSGLLHVDVLVDKNGESESLTSIVIPPGQSLLGKASDVTPVNHF</sequence>
<accession>A0A087FYA7</accession>
<protein>
    <recommendedName>
        <fullName evidence="2">DUF4283 domain-containing protein</fullName>
    </recommendedName>
</protein>
<evidence type="ECO:0000313" key="4">
    <source>
        <dbReference type="Proteomes" id="UP000029120"/>
    </source>
</evidence>
<evidence type="ECO:0000259" key="2">
    <source>
        <dbReference type="Pfam" id="PF14111"/>
    </source>
</evidence>
<feature type="domain" description="DUF4283" evidence="2">
    <location>
        <begin position="170"/>
        <end position="253"/>
    </location>
</feature>
<dbReference type="AlphaFoldDB" id="A0A087FYA7"/>
<dbReference type="PANTHER" id="PTHR31286">
    <property type="entry name" value="GLYCINE-RICH CELL WALL STRUCTURAL PROTEIN 1.8-LIKE"/>
    <property type="match status" value="1"/>
</dbReference>
<dbReference type="eggNOG" id="KOG1075">
    <property type="taxonomic scope" value="Eukaryota"/>
</dbReference>
<reference evidence="4" key="1">
    <citation type="journal article" date="2015" name="Nat. Plants">
        <title>Genome expansion of Arabis alpina linked with retrotransposition and reduced symmetric DNA methylation.</title>
        <authorList>
            <person name="Willing E.M."/>
            <person name="Rawat V."/>
            <person name="Mandakova T."/>
            <person name="Maumus F."/>
            <person name="James G.V."/>
            <person name="Nordstroem K.J."/>
            <person name="Becker C."/>
            <person name="Warthmann N."/>
            <person name="Chica C."/>
            <person name="Szarzynska B."/>
            <person name="Zytnicki M."/>
            <person name="Albani M.C."/>
            <person name="Kiefer C."/>
            <person name="Bergonzi S."/>
            <person name="Castaings L."/>
            <person name="Mateos J.L."/>
            <person name="Berns M.C."/>
            <person name="Bujdoso N."/>
            <person name="Piofczyk T."/>
            <person name="de Lorenzo L."/>
            <person name="Barrero-Sicilia C."/>
            <person name="Mateos I."/>
            <person name="Piednoel M."/>
            <person name="Hagmann J."/>
            <person name="Chen-Min-Tao R."/>
            <person name="Iglesias-Fernandez R."/>
            <person name="Schuster S.C."/>
            <person name="Alonso-Blanco C."/>
            <person name="Roudier F."/>
            <person name="Carbonero P."/>
            <person name="Paz-Ares J."/>
            <person name="Davis S.J."/>
            <person name="Pecinka A."/>
            <person name="Quesneville H."/>
            <person name="Colot V."/>
            <person name="Lysak M.A."/>
            <person name="Weigel D."/>
            <person name="Coupland G."/>
            <person name="Schneeberger K."/>
        </authorList>
    </citation>
    <scope>NUCLEOTIDE SEQUENCE [LARGE SCALE GENOMIC DNA]</scope>
    <source>
        <strain evidence="4">cv. Pajares</strain>
    </source>
</reference>
<dbReference type="EMBL" id="KL987480">
    <property type="protein sequence ID" value="KFK22609.1"/>
    <property type="molecule type" value="Genomic_DNA"/>
</dbReference>
<evidence type="ECO:0000256" key="1">
    <source>
        <dbReference type="SAM" id="MobiDB-lite"/>
    </source>
</evidence>
<gene>
    <name evidence="3" type="ORF">AALP_AAs68065U000100</name>
</gene>
<name>A0A087FYA7_ARAAL</name>
<organism evidence="3 4">
    <name type="scientific">Arabis alpina</name>
    <name type="common">Alpine rock-cress</name>
    <dbReference type="NCBI Taxonomy" id="50452"/>
    <lineage>
        <taxon>Eukaryota</taxon>
        <taxon>Viridiplantae</taxon>
        <taxon>Streptophyta</taxon>
        <taxon>Embryophyta</taxon>
        <taxon>Tracheophyta</taxon>
        <taxon>Spermatophyta</taxon>
        <taxon>Magnoliopsida</taxon>
        <taxon>eudicotyledons</taxon>
        <taxon>Gunneridae</taxon>
        <taxon>Pentapetalae</taxon>
        <taxon>rosids</taxon>
        <taxon>malvids</taxon>
        <taxon>Brassicales</taxon>
        <taxon>Brassicaceae</taxon>
        <taxon>Arabideae</taxon>
        <taxon>Arabis</taxon>
    </lineage>
</organism>
<keyword evidence="4" id="KW-1185">Reference proteome</keyword>
<dbReference type="Proteomes" id="UP000029120">
    <property type="component" value="Unassembled WGS sequence"/>
</dbReference>
<proteinExistence type="predicted"/>
<dbReference type="OMA" id="ILIVRAN"/>
<dbReference type="InterPro" id="IPR025558">
    <property type="entry name" value="DUF4283"/>
</dbReference>
<dbReference type="Gramene" id="KFK22609">
    <property type="protein sequence ID" value="KFK22609"/>
    <property type="gene ID" value="AALP_AAs68065U000100"/>
</dbReference>